<dbReference type="PANTHER" id="PTHR34109">
    <property type="entry name" value="BNAUNNG04460D PROTEIN-RELATED"/>
    <property type="match status" value="1"/>
</dbReference>
<sequence>MTTNAAETTSCPADAMPEGTVAAQVRGGVAPYLCVEGADKAASFYKKAFGAEEAFRQPLDEQGRTMHIHLYVNGGSVMLSDPYPDHGHPFKEHQGYSLHLQVDDIDAWFARAVEAGAEVVLPVQLMFWGDRYGQVRDPFGVMWAMGAPVR</sequence>
<dbReference type="AlphaFoldDB" id="A0A916UN38"/>
<name>A0A916UN38_9HYPH</name>
<organism evidence="2 3">
    <name type="scientific">Chelatococcus reniformis</name>
    <dbReference type="NCBI Taxonomy" id="1494448"/>
    <lineage>
        <taxon>Bacteria</taxon>
        <taxon>Pseudomonadati</taxon>
        <taxon>Pseudomonadota</taxon>
        <taxon>Alphaproteobacteria</taxon>
        <taxon>Hyphomicrobiales</taxon>
        <taxon>Chelatococcaceae</taxon>
        <taxon>Chelatococcus</taxon>
    </lineage>
</organism>
<dbReference type="Proteomes" id="UP000637002">
    <property type="component" value="Unassembled WGS sequence"/>
</dbReference>
<dbReference type="SUPFAM" id="SSF54593">
    <property type="entry name" value="Glyoxalase/Bleomycin resistance protein/Dihydroxybiphenyl dioxygenase"/>
    <property type="match status" value="1"/>
</dbReference>
<evidence type="ECO:0000313" key="3">
    <source>
        <dbReference type="Proteomes" id="UP000637002"/>
    </source>
</evidence>
<evidence type="ECO:0000259" key="1">
    <source>
        <dbReference type="PROSITE" id="PS51819"/>
    </source>
</evidence>
<dbReference type="Gene3D" id="3.30.720.120">
    <property type="match status" value="1"/>
</dbReference>
<dbReference type="EMBL" id="BMGG01000008">
    <property type="protein sequence ID" value="GGC80022.1"/>
    <property type="molecule type" value="Genomic_DNA"/>
</dbReference>
<reference evidence="2" key="2">
    <citation type="submission" date="2020-09" db="EMBL/GenBank/DDBJ databases">
        <authorList>
            <person name="Sun Q."/>
            <person name="Zhou Y."/>
        </authorList>
    </citation>
    <scope>NUCLEOTIDE SEQUENCE</scope>
    <source>
        <strain evidence="2">CGMCC 1.12919</strain>
    </source>
</reference>
<dbReference type="PANTHER" id="PTHR34109:SF1">
    <property type="entry name" value="VOC DOMAIN-CONTAINING PROTEIN"/>
    <property type="match status" value="1"/>
</dbReference>
<dbReference type="InterPro" id="IPR004360">
    <property type="entry name" value="Glyas_Fos-R_dOase_dom"/>
</dbReference>
<dbReference type="InterPro" id="IPR037523">
    <property type="entry name" value="VOC_core"/>
</dbReference>
<protein>
    <submittedName>
        <fullName evidence="2">Glyoxalase</fullName>
    </submittedName>
</protein>
<keyword evidence="3" id="KW-1185">Reference proteome</keyword>
<comment type="caution">
    <text evidence="2">The sequence shown here is derived from an EMBL/GenBank/DDBJ whole genome shotgun (WGS) entry which is preliminary data.</text>
</comment>
<dbReference type="CDD" id="cd07246">
    <property type="entry name" value="VOC_like"/>
    <property type="match status" value="1"/>
</dbReference>
<reference evidence="2" key="1">
    <citation type="journal article" date="2014" name="Int. J. Syst. Evol. Microbiol.">
        <title>Complete genome sequence of Corynebacterium casei LMG S-19264T (=DSM 44701T), isolated from a smear-ripened cheese.</title>
        <authorList>
            <consortium name="US DOE Joint Genome Institute (JGI-PGF)"/>
            <person name="Walter F."/>
            <person name="Albersmeier A."/>
            <person name="Kalinowski J."/>
            <person name="Ruckert C."/>
        </authorList>
    </citation>
    <scope>NUCLEOTIDE SEQUENCE</scope>
    <source>
        <strain evidence="2">CGMCC 1.12919</strain>
    </source>
</reference>
<dbReference type="Gene3D" id="3.30.720.110">
    <property type="match status" value="1"/>
</dbReference>
<feature type="domain" description="VOC" evidence="1">
    <location>
        <begin position="25"/>
        <end position="148"/>
    </location>
</feature>
<proteinExistence type="predicted"/>
<dbReference type="PROSITE" id="PS51819">
    <property type="entry name" value="VOC"/>
    <property type="match status" value="1"/>
</dbReference>
<gene>
    <name evidence="2" type="ORF">GCM10010994_42500</name>
</gene>
<dbReference type="Pfam" id="PF00903">
    <property type="entry name" value="Glyoxalase"/>
    <property type="match status" value="1"/>
</dbReference>
<dbReference type="InterPro" id="IPR029068">
    <property type="entry name" value="Glyas_Bleomycin-R_OHBP_Dase"/>
</dbReference>
<accession>A0A916UN38</accession>
<evidence type="ECO:0000313" key="2">
    <source>
        <dbReference type="EMBL" id="GGC80022.1"/>
    </source>
</evidence>